<sequence>MSVRAAGIPVISALSSRTILEVLPPSAALPLMTVAILSMWATHCTPEASPVHEFAPVPPKMAAPTVEPPEEAASTAELPKGVAPIHELTACPVMAMKAIHELTACSVLVKWSVHILALPVPPWLPAPLDQMWWSPALLFHSLPLLHGPGPPVLLPLFHGLGLPLLHGPGPPLLHSLDLPLLHSPGQPLPHGPGPPLHHGHGLAQCFMVQAMILNLFPCIPFPHVILLLVPLFNVSCSDWLF</sequence>
<dbReference type="Proteomes" id="UP000830375">
    <property type="component" value="Unassembled WGS sequence"/>
</dbReference>
<organism evidence="1 2">
    <name type="scientific">Labeo rohita</name>
    <name type="common">Indian major carp</name>
    <name type="synonym">Cyprinus rohita</name>
    <dbReference type="NCBI Taxonomy" id="84645"/>
    <lineage>
        <taxon>Eukaryota</taxon>
        <taxon>Metazoa</taxon>
        <taxon>Chordata</taxon>
        <taxon>Craniata</taxon>
        <taxon>Vertebrata</taxon>
        <taxon>Euteleostomi</taxon>
        <taxon>Actinopterygii</taxon>
        <taxon>Neopterygii</taxon>
        <taxon>Teleostei</taxon>
        <taxon>Ostariophysi</taxon>
        <taxon>Cypriniformes</taxon>
        <taxon>Cyprinidae</taxon>
        <taxon>Labeoninae</taxon>
        <taxon>Labeonini</taxon>
        <taxon>Labeo</taxon>
    </lineage>
</organism>
<dbReference type="EMBL" id="JACTAM010000017">
    <property type="protein sequence ID" value="KAI2654770.1"/>
    <property type="molecule type" value="Genomic_DNA"/>
</dbReference>
<gene>
    <name evidence="1" type="ORF">H4Q32_011559</name>
</gene>
<accession>A0ABQ8LVY0</accession>
<evidence type="ECO:0000313" key="2">
    <source>
        <dbReference type="Proteomes" id="UP000830375"/>
    </source>
</evidence>
<proteinExistence type="predicted"/>
<keyword evidence="2" id="KW-1185">Reference proteome</keyword>
<evidence type="ECO:0000313" key="1">
    <source>
        <dbReference type="EMBL" id="KAI2654770.1"/>
    </source>
</evidence>
<comment type="caution">
    <text evidence="1">The sequence shown here is derived from an EMBL/GenBank/DDBJ whole genome shotgun (WGS) entry which is preliminary data.</text>
</comment>
<reference evidence="1 2" key="1">
    <citation type="submission" date="2022-01" db="EMBL/GenBank/DDBJ databases">
        <title>A high-quality chromosome-level genome assembly of rohu carp, Labeo rohita.</title>
        <authorList>
            <person name="Arick M.A. II"/>
            <person name="Hsu C.-Y."/>
            <person name="Magbanua Z."/>
            <person name="Pechanova O."/>
            <person name="Grover C."/>
            <person name="Miller E."/>
            <person name="Thrash A."/>
            <person name="Ezzel L."/>
            <person name="Alam S."/>
            <person name="Benzie J."/>
            <person name="Hamilton M."/>
            <person name="Karsi A."/>
            <person name="Lawrence M.L."/>
            <person name="Peterson D.G."/>
        </authorList>
    </citation>
    <scope>NUCLEOTIDE SEQUENCE [LARGE SCALE GENOMIC DNA]</scope>
    <source>
        <strain evidence="2">BAU-BD-2019</strain>
        <tissue evidence="1">Blood</tissue>
    </source>
</reference>
<name>A0ABQ8LVY0_LABRO</name>
<protein>
    <submittedName>
        <fullName evidence="1">Arginine-glutamic acid dipeptide repeats protein</fullName>
    </submittedName>
</protein>